<reference evidence="3 4" key="1">
    <citation type="submission" date="2014-04" db="EMBL/GenBank/DDBJ databases">
        <authorList>
            <consortium name="DOE Joint Genome Institute"/>
            <person name="Kuo A."/>
            <person name="Kohler A."/>
            <person name="Costa M.D."/>
            <person name="Nagy L.G."/>
            <person name="Floudas D."/>
            <person name="Copeland A."/>
            <person name="Barry K.W."/>
            <person name="Cichocki N."/>
            <person name="Veneault-Fourrey C."/>
            <person name="LaButti K."/>
            <person name="Lindquist E.A."/>
            <person name="Lipzen A."/>
            <person name="Lundell T."/>
            <person name="Morin E."/>
            <person name="Murat C."/>
            <person name="Sun H."/>
            <person name="Tunlid A."/>
            <person name="Henrissat B."/>
            <person name="Grigoriev I.V."/>
            <person name="Hibbett D.S."/>
            <person name="Martin F."/>
            <person name="Nordberg H.P."/>
            <person name="Cantor M.N."/>
            <person name="Hua S.X."/>
        </authorList>
    </citation>
    <scope>NUCLEOTIDE SEQUENCE [LARGE SCALE GENOMIC DNA]</scope>
    <source>
        <strain evidence="3 4">441</strain>
    </source>
</reference>
<reference evidence="4" key="2">
    <citation type="submission" date="2015-01" db="EMBL/GenBank/DDBJ databases">
        <title>Evolutionary Origins and Diversification of the Mycorrhizal Mutualists.</title>
        <authorList>
            <consortium name="DOE Joint Genome Institute"/>
            <consortium name="Mycorrhizal Genomics Consortium"/>
            <person name="Kohler A."/>
            <person name="Kuo A."/>
            <person name="Nagy L.G."/>
            <person name="Floudas D."/>
            <person name="Copeland A."/>
            <person name="Barry K.W."/>
            <person name="Cichocki N."/>
            <person name="Veneault-Fourrey C."/>
            <person name="LaButti K."/>
            <person name="Lindquist E.A."/>
            <person name="Lipzen A."/>
            <person name="Lundell T."/>
            <person name="Morin E."/>
            <person name="Murat C."/>
            <person name="Riley R."/>
            <person name="Ohm R."/>
            <person name="Sun H."/>
            <person name="Tunlid A."/>
            <person name="Henrissat B."/>
            <person name="Grigoriev I.V."/>
            <person name="Hibbett D.S."/>
            <person name="Martin F."/>
        </authorList>
    </citation>
    <scope>NUCLEOTIDE SEQUENCE [LARGE SCALE GENOMIC DNA]</scope>
    <source>
        <strain evidence="4">441</strain>
    </source>
</reference>
<evidence type="ECO:0000256" key="2">
    <source>
        <dbReference type="SAM" id="SignalP"/>
    </source>
</evidence>
<gene>
    <name evidence="3" type="ORF">PISMIDRAFT_651956</name>
</gene>
<protein>
    <submittedName>
        <fullName evidence="3">Unplaced genomic scaffold scaffold_551, whole genome shotgun sequence</fullName>
    </submittedName>
</protein>
<proteinExistence type="predicted"/>
<feature type="region of interest" description="Disordered" evidence="1">
    <location>
        <begin position="74"/>
        <end position="105"/>
    </location>
</feature>
<keyword evidence="2" id="KW-0732">Signal</keyword>
<dbReference type="STRING" id="765257.A0A0C9XGB8"/>
<dbReference type="EMBL" id="KN834235">
    <property type="protein sequence ID" value="KIK11355.1"/>
    <property type="molecule type" value="Genomic_DNA"/>
</dbReference>
<feature type="non-terminal residue" evidence="3">
    <location>
        <position position="227"/>
    </location>
</feature>
<feature type="region of interest" description="Disordered" evidence="1">
    <location>
        <begin position="149"/>
        <end position="193"/>
    </location>
</feature>
<dbReference type="HOGENOM" id="CLU_1222213_0_0_1"/>
<sequence>MLALPVSSNSLLATSLIWLLCGTSGCLRPSSCKKDENRCTLTDFKIIGLEMPELGWTRGVLPTAIKAEEKEVAATNAEFSHDPIKQESTEGDTSVGGNTTELAPKGNNAYVQSAESVTAKVKTETSNAAQTAPPSRIRIYFHTPASVDDSHPIPHNYSSTLRVAPMDSHKGKRKKLEDDDGDTRGGQASVSELGPGCRAKRWASCAYFDLCASQRWDQGAGLNDGLV</sequence>
<evidence type="ECO:0000313" key="3">
    <source>
        <dbReference type="EMBL" id="KIK11355.1"/>
    </source>
</evidence>
<evidence type="ECO:0000256" key="1">
    <source>
        <dbReference type="SAM" id="MobiDB-lite"/>
    </source>
</evidence>
<feature type="compositionally biased region" description="Polar residues" evidence="1">
    <location>
        <begin position="91"/>
        <end position="101"/>
    </location>
</feature>
<feature type="chain" id="PRO_5002222821" evidence="2">
    <location>
        <begin position="26"/>
        <end position="227"/>
    </location>
</feature>
<accession>A0A0C9XGB8</accession>
<dbReference type="OrthoDB" id="3268916at2759"/>
<feature type="compositionally biased region" description="Basic and acidic residues" evidence="1">
    <location>
        <begin position="79"/>
        <end position="88"/>
    </location>
</feature>
<feature type="signal peptide" evidence="2">
    <location>
        <begin position="1"/>
        <end position="25"/>
    </location>
</feature>
<keyword evidence="4" id="KW-1185">Reference proteome</keyword>
<evidence type="ECO:0000313" key="4">
    <source>
        <dbReference type="Proteomes" id="UP000054018"/>
    </source>
</evidence>
<name>A0A0C9XGB8_9AGAM</name>
<dbReference type="Proteomes" id="UP000054018">
    <property type="component" value="Unassembled WGS sequence"/>
</dbReference>
<dbReference type="AlphaFoldDB" id="A0A0C9XGB8"/>
<organism evidence="3 4">
    <name type="scientific">Pisolithus microcarpus 441</name>
    <dbReference type="NCBI Taxonomy" id="765257"/>
    <lineage>
        <taxon>Eukaryota</taxon>
        <taxon>Fungi</taxon>
        <taxon>Dikarya</taxon>
        <taxon>Basidiomycota</taxon>
        <taxon>Agaricomycotina</taxon>
        <taxon>Agaricomycetes</taxon>
        <taxon>Agaricomycetidae</taxon>
        <taxon>Boletales</taxon>
        <taxon>Sclerodermatineae</taxon>
        <taxon>Pisolithaceae</taxon>
        <taxon>Pisolithus</taxon>
    </lineage>
</organism>